<dbReference type="InterPro" id="IPR002692">
    <property type="entry name" value="S45"/>
</dbReference>
<proteinExistence type="inferred from homology"/>
<dbReference type="EMBL" id="VBPB01000140">
    <property type="protein sequence ID" value="TMQ71829.1"/>
    <property type="molecule type" value="Genomic_DNA"/>
</dbReference>
<organism evidence="3 4">
    <name type="scientific">Eiseniibacteriota bacterium</name>
    <dbReference type="NCBI Taxonomy" id="2212470"/>
    <lineage>
        <taxon>Bacteria</taxon>
        <taxon>Candidatus Eiseniibacteriota</taxon>
    </lineage>
</organism>
<reference evidence="3 4" key="1">
    <citation type="journal article" date="2019" name="Nat. Microbiol.">
        <title>Mediterranean grassland soil C-N compound turnover is dependent on rainfall and depth, and is mediated by genomically divergent microorganisms.</title>
        <authorList>
            <person name="Diamond S."/>
            <person name="Andeer P.F."/>
            <person name="Li Z."/>
            <person name="Crits-Christoph A."/>
            <person name="Burstein D."/>
            <person name="Anantharaman K."/>
            <person name="Lane K.R."/>
            <person name="Thomas B.C."/>
            <person name="Pan C."/>
            <person name="Northen T.R."/>
            <person name="Banfield J.F."/>
        </authorList>
    </citation>
    <scope>NUCLEOTIDE SEQUENCE [LARGE SCALE GENOMIC DNA]</scope>
    <source>
        <strain evidence="3">WS_11</strain>
    </source>
</reference>
<comment type="caution">
    <text evidence="3">The sequence shown here is derived from an EMBL/GenBank/DDBJ whole genome shotgun (WGS) entry which is preliminary data.</text>
</comment>
<dbReference type="InterPro" id="IPR029055">
    <property type="entry name" value="Ntn_hydrolases_N"/>
</dbReference>
<dbReference type="Gene3D" id="3.60.20.10">
    <property type="entry name" value="Glutamine Phosphoribosylpyrophosphate, subunit 1, domain 1"/>
    <property type="match status" value="1"/>
</dbReference>
<protein>
    <submittedName>
        <fullName evidence="3">Penicillin acylase family protein</fullName>
    </submittedName>
</protein>
<feature type="non-terminal residue" evidence="3">
    <location>
        <position position="476"/>
    </location>
</feature>
<gene>
    <name evidence="3" type="ORF">E6K81_09165</name>
</gene>
<evidence type="ECO:0000256" key="2">
    <source>
        <dbReference type="SAM" id="MobiDB-lite"/>
    </source>
</evidence>
<dbReference type="SUPFAM" id="SSF56235">
    <property type="entry name" value="N-terminal nucleophile aminohydrolases (Ntn hydrolases)"/>
    <property type="match status" value="1"/>
</dbReference>
<dbReference type="Pfam" id="PF01804">
    <property type="entry name" value="Penicil_amidase"/>
    <property type="match status" value="1"/>
</dbReference>
<sequence length="476" mass="52216">MAPFRLGKNPAATSKSHANSETMRDRARTPSGCPRLRHAGRRMRQDDTLGAGAPPSAWTAGAADVTFRRMARAPSPLALALLATLVWPRAAGAPARPADVATVPGLAAPARVVVDRWGIPHIRAANLADLYFAWGYATARDRLWELEYTRRASSGELWEWFGNRSLTADGGAQLFQIRERAGRIWERERRDPAVRAPLERYAAGINAWIERCRSGAAPWPPEFRRLGRFPAPWKPENAYLMLLAQGVLLDLDLPELDEARELRDHGPAWLKRRHRYERDVTVTSIPDSVARRLYGSTTGGAGGTLASDRQARATLAGVLPTPTRDPDERASNVFAVGPRRSASGAPLLANDPHLGLGTPGPLHVVHLSVPGVVEAAGACVPGMPVIVSGRNERCAWGLTATGADVMDVYADTLSADGRRVLWRRGWVPVREADYTMRYRVLGILPIPPLGQKRRYTLHGPVVAWDAKHRLALSVRW</sequence>
<name>A0A538U7Z1_UNCEI</name>
<dbReference type="PANTHER" id="PTHR34218">
    <property type="entry name" value="PEPTIDASE S45 PENICILLIN AMIDASE"/>
    <property type="match status" value="1"/>
</dbReference>
<evidence type="ECO:0000313" key="3">
    <source>
        <dbReference type="EMBL" id="TMQ71829.1"/>
    </source>
</evidence>
<feature type="region of interest" description="Disordered" evidence="2">
    <location>
        <begin position="1"/>
        <end position="55"/>
    </location>
</feature>
<dbReference type="Gene3D" id="1.10.439.10">
    <property type="entry name" value="Penicillin Amidohydrolase, domain 1"/>
    <property type="match status" value="1"/>
</dbReference>
<dbReference type="PANTHER" id="PTHR34218:SF3">
    <property type="entry name" value="ACYL-HOMOSERINE LACTONE ACYLASE PVDQ"/>
    <property type="match status" value="1"/>
</dbReference>
<feature type="compositionally biased region" description="Polar residues" evidence="2">
    <location>
        <begin position="11"/>
        <end position="21"/>
    </location>
</feature>
<dbReference type="AlphaFoldDB" id="A0A538U7Z1"/>
<comment type="similarity">
    <text evidence="1">Belongs to the peptidase S45 family.</text>
</comment>
<evidence type="ECO:0000313" key="4">
    <source>
        <dbReference type="Proteomes" id="UP000319771"/>
    </source>
</evidence>
<dbReference type="InterPro" id="IPR023343">
    <property type="entry name" value="Penicillin_amidase_dom1"/>
</dbReference>
<accession>A0A538U7Z1</accession>
<dbReference type="Proteomes" id="UP000319771">
    <property type="component" value="Unassembled WGS sequence"/>
</dbReference>
<dbReference type="GO" id="GO:0017000">
    <property type="term" value="P:antibiotic biosynthetic process"/>
    <property type="evidence" value="ECO:0007669"/>
    <property type="project" value="InterPro"/>
</dbReference>
<evidence type="ECO:0000256" key="1">
    <source>
        <dbReference type="ARBA" id="ARBA00006586"/>
    </source>
</evidence>
<dbReference type="GO" id="GO:0016811">
    <property type="term" value="F:hydrolase activity, acting on carbon-nitrogen (but not peptide) bonds, in linear amides"/>
    <property type="evidence" value="ECO:0007669"/>
    <property type="project" value="InterPro"/>
</dbReference>